<feature type="transmembrane region" description="Helical" evidence="1">
    <location>
        <begin position="6"/>
        <end position="28"/>
    </location>
</feature>
<protein>
    <submittedName>
        <fullName evidence="2">Uncharacterized protein</fullName>
    </submittedName>
</protein>
<dbReference type="RefSeq" id="WP_013910148.1">
    <property type="nucleotide sequence ID" value="NC_015682.1"/>
</dbReference>
<keyword evidence="1" id="KW-0472">Membrane</keyword>
<accession>F8C4U2</accession>
<evidence type="ECO:0000313" key="2">
    <source>
        <dbReference type="EMBL" id="AEH23450.1"/>
    </source>
</evidence>
<dbReference type="EMBL" id="CP002829">
    <property type="protein sequence ID" value="AEH23450.1"/>
    <property type="molecule type" value="Genomic_DNA"/>
</dbReference>
<dbReference type="HOGENOM" id="CLU_3223212_0_0_0"/>
<keyword evidence="3" id="KW-1185">Reference proteome</keyword>
<evidence type="ECO:0000313" key="3">
    <source>
        <dbReference type="Proteomes" id="UP000006583"/>
    </source>
</evidence>
<evidence type="ECO:0000256" key="1">
    <source>
        <dbReference type="SAM" id="Phobius"/>
    </source>
</evidence>
<keyword evidence="1" id="KW-1133">Transmembrane helix</keyword>
<dbReference type="KEGG" id="top:TOPB45_1369"/>
<dbReference type="PATRIC" id="fig|795359.3.peg.1390"/>
<name>F8C4U2_THEGP</name>
<keyword evidence="1" id="KW-0812">Transmembrane</keyword>
<organism evidence="2 3">
    <name type="scientific">Thermodesulfobacterium geofontis (strain OPF15)</name>
    <dbReference type="NCBI Taxonomy" id="795359"/>
    <lineage>
        <taxon>Bacteria</taxon>
        <taxon>Pseudomonadati</taxon>
        <taxon>Thermodesulfobacteriota</taxon>
        <taxon>Thermodesulfobacteria</taxon>
        <taxon>Thermodesulfobacteriales</taxon>
        <taxon>Thermodesulfobacteriaceae</taxon>
        <taxon>Thermodesulfobacterium</taxon>
    </lineage>
</organism>
<gene>
    <name evidence="2" type="ordered locus">TOPB45_1369</name>
</gene>
<proteinExistence type="predicted"/>
<sequence length="44" mass="5071">MKKIILFLWILMFISFFLGIMLGGNNFVKERAVTLCLSCMGLEE</sequence>
<dbReference type="Proteomes" id="UP000006583">
    <property type="component" value="Chromosome"/>
</dbReference>
<reference evidence="2 3" key="1">
    <citation type="journal article" date="2013" name="Genome Announc.">
        <title>Complete genome sequence of the hyperthermophilic sulfate-reducing bacterium Thermodesulfobacterium geofontis OPF15T.</title>
        <authorList>
            <person name="Elkins J.G."/>
            <person name="Hamilton-Brehm S.D."/>
            <person name="Lucas S."/>
            <person name="Han J."/>
            <person name="Lapidus A."/>
            <person name="Cheng J.F."/>
            <person name="Goodwin L.A."/>
            <person name="Pitluck S."/>
            <person name="Peters L."/>
            <person name="Mikhailova N."/>
            <person name="Davenport K.W."/>
            <person name="Detter J.C."/>
            <person name="Han C.S."/>
            <person name="Tapia R."/>
            <person name="Land M.L."/>
            <person name="Hauser L."/>
            <person name="Kyrpides N.C."/>
            <person name="Ivanova N.N."/>
            <person name="Pagani I."/>
            <person name="Bruce D."/>
            <person name="Woyke T."/>
            <person name="Cottingham R.W."/>
        </authorList>
    </citation>
    <scope>NUCLEOTIDE SEQUENCE [LARGE SCALE GENOMIC DNA]</scope>
    <source>
        <strain evidence="2 3">OPF15</strain>
    </source>
</reference>
<dbReference type="AlphaFoldDB" id="F8C4U2"/>